<dbReference type="Pfam" id="PF00171">
    <property type="entry name" value="Aldedh"/>
    <property type="match status" value="1"/>
</dbReference>
<dbReference type="RefSeq" id="WP_345517189.1">
    <property type="nucleotide sequence ID" value="NZ_BAAAXD010000044.1"/>
</dbReference>
<dbReference type="InterPro" id="IPR016162">
    <property type="entry name" value="Ald_DH_N"/>
</dbReference>
<dbReference type="Gene3D" id="3.40.309.10">
    <property type="entry name" value="Aldehyde Dehydrogenase, Chain A, domain 2"/>
    <property type="match status" value="1"/>
</dbReference>
<reference evidence="3 4" key="1">
    <citation type="submission" date="2024-09" db="EMBL/GenBank/DDBJ databases">
        <authorList>
            <person name="Sun Q."/>
            <person name="Mori K."/>
        </authorList>
    </citation>
    <scope>NUCLEOTIDE SEQUENCE [LARGE SCALE GENOMIC DNA]</scope>
    <source>
        <strain evidence="3 4">JCM 3331</strain>
    </source>
</reference>
<sequence length="80" mass="8689">MTRVSRSEYGLAAAVWTRDVASVHRLAGAIRAGTVYINMPNPLDASTPWGGFKSSSWGREMGRGAIDLYTEVKSVWTSLA</sequence>
<evidence type="ECO:0000256" key="1">
    <source>
        <dbReference type="ARBA" id="ARBA00023002"/>
    </source>
</evidence>
<dbReference type="EMBL" id="JBHMCG010000031">
    <property type="protein sequence ID" value="MFB9572010.1"/>
    <property type="molecule type" value="Genomic_DNA"/>
</dbReference>
<protein>
    <submittedName>
        <fullName evidence="3">Aldehyde dehydrogenase family protein</fullName>
    </submittedName>
</protein>
<evidence type="ECO:0000313" key="4">
    <source>
        <dbReference type="Proteomes" id="UP001589710"/>
    </source>
</evidence>
<dbReference type="Proteomes" id="UP001589710">
    <property type="component" value="Unassembled WGS sequence"/>
</dbReference>
<organism evidence="3 4">
    <name type="scientific">Streptomyces yanii</name>
    <dbReference type="NCBI Taxonomy" id="78510"/>
    <lineage>
        <taxon>Bacteria</taxon>
        <taxon>Bacillati</taxon>
        <taxon>Actinomycetota</taxon>
        <taxon>Actinomycetes</taxon>
        <taxon>Kitasatosporales</taxon>
        <taxon>Streptomycetaceae</taxon>
        <taxon>Streptomyces</taxon>
    </lineage>
</organism>
<proteinExistence type="predicted"/>
<evidence type="ECO:0000259" key="2">
    <source>
        <dbReference type="Pfam" id="PF00171"/>
    </source>
</evidence>
<feature type="domain" description="Aldehyde dehydrogenase" evidence="2">
    <location>
        <begin position="5"/>
        <end position="75"/>
    </location>
</feature>
<gene>
    <name evidence="3" type="ORF">ACFFTL_06645</name>
</gene>
<comment type="caution">
    <text evidence="3">The sequence shown here is derived from an EMBL/GenBank/DDBJ whole genome shotgun (WGS) entry which is preliminary data.</text>
</comment>
<dbReference type="InterPro" id="IPR015590">
    <property type="entry name" value="Aldehyde_DH_dom"/>
</dbReference>
<dbReference type="SUPFAM" id="SSF53720">
    <property type="entry name" value="ALDH-like"/>
    <property type="match status" value="1"/>
</dbReference>
<dbReference type="InterPro" id="IPR016161">
    <property type="entry name" value="Ald_DH/histidinol_DH"/>
</dbReference>
<evidence type="ECO:0000313" key="3">
    <source>
        <dbReference type="EMBL" id="MFB9572010.1"/>
    </source>
</evidence>
<dbReference type="PANTHER" id="PTHR11699">
    <property type="entry name" value="ALDEHYDE DEHYDROGENASE-RELATED"/>
    <property type="match status" value="1"/>
</dbReference>
<name>A0ABV5R2C8_9ACTN</name>
<dbReference type="Gene3D" id="3.40.605.10">
    <property type="entry name" value="Aldehyde Dehydrogenase, Chain A, domain 1"/>
    <property type="match status" value="1"/>
</dbReference>
<keyword evidence="1" id="KW-0560">Oxidoreductase</keyword>
<keyword evidence="4" id="KW-1185">Reference proteome</keyword>
<dbReference type="InterPro" id="IPR016163">
    <property type="entry name" value="Ald_DH_C"/>
</dbReference>
<accession>A0ABV5R2C8</accession>